<accession>A0A7R9HSS2</accession>
<gene>
    <name evidence="1" type="ORF">TMSB3V08_LOCUS10094</name>
</gene>
<dbReference type="EMBL" id="OB796418">
    <property type="protein sequence ID" value="CAD7433418.1"/>
    <property type="molecule type" value="Genomic_DNA"/>
</dbReference>
<evidence type="ECO:0000313" key="1">
    <source>
        <dbReference type="EMBL" id="CAD7433418.1"/>
    </source>
</evidence>
<dbReference type="AlphaFoldDB" id="A0A7R9HSS2"/>
<sequence>MIAYFGEKINDHFVGFMHQTISYLVFRTPSVSMAWSYASAQTLLSGKTTPSSPERDLNLNLPILGSLAQHATRAIANYATEAGETLFMKIWFVVHQKTSLIRVVNRLWLNLDSKINCDITNPERNSCRPDGSLCLLALSRINPSETSS</sequence>
<reference evidence="1" key="1">
    <citation type="submission" date="2020-11" db="EMBL/GenBank/DDBJ databases">
        <authorList>
            <person name="Tran Van P."/>
        </authorList>
    </citation>
    <scope>NUCLEOTIDE SEQUENCE</scope>
</reference>
<name>A0A7R9HSS2_9NEOP</name>
<protein>
    <submittedName>
        <fullName evidence="1">Uncharacterized protein</fullName>
    </submittedName>
</protein>
<proteinExistence type="predicted"/>
<organism evidence="1">
    <name type="scientific">Timema monikensis</name>
    <dbReference type="NCBI Taxonomy" id="170555"/>
    <lineage>
        <taxon>Eukaryota</taxon>
        <taxon>Metazoa</taxon>
        <taxon>Ecdysozoa</taxon>
        <taxon>Arthropoda</taxon>
        <taxon>Hexapoda</taxon>
        <taxon>Insecta</taxon>
        <taxon>Pterygota</taxon>
        <taxon>Neoptera</taxon>
        <taxon>Polyneoptera</taxon>
        <taxon>Phasmatodea</taxon>
        <taxon>Timematodea</taxon>
        <taxon>Timematoidea</taxon>
        <taxon>Timematidae</taxon>
        <taxon>Timema</taxon>
    </lineage>
</organism>